<proteinExistence type="predicted"/>
<protein>
    <submittedName>
        <fullName evidence="1">Uncharacterized protein</fullName>
    </submittedName>
</protein>
<accession>A0A7S3DXL3</accession>
<gene>
    <name evidence="1" type="ORF">APAL1065_LOCUS26975</name>
</gene>
<organism evidence="1">
    <name type="scientific">Entomoneis paludosa</name>
    <dbReference type="NCBI Taxonomy" id="265537"/>
    <lineage>
        <taxon>Eukaryota</taxon>
        <taxon>Sar</taxon>
        <taxon>Stramenopiles</taxon>
        <taxon>Ochrophyta</taxon>
        <taxon>Bacillariophyta</taxon>
        <taxon>Bacillariophyceae</taxon>
        <taxon>Bacillariophycidae</taxon>
        <taxon>Entomoneidaceae</taxon>
        <taxon>Entomoneis</taxon>
    </lineage>
</organism>
<name>A0A7S3DXL3_9STRA</name>
<sequence>MAYTKLRDRTLHLPAAMAPVNSSMIENTYQRGMDILEQSHRAGCDVTQDRQALRLNYGLFVANQDDWSRAAAILQPIVMDTPSNRHDNVVWNNAKRLYDMCVREIPFKGSN</sequence>
<dbReference type="AlphaFoldDB" id="A0A7S3DXL3"/>
<evidence type="ECO:0000313" key="1">
    <source>
        <dbReference type="EMBL" id="CAD9994620.1"/>
    </source>
</evidence>
<dbReference type="EMBL" id="HBHT01040151">
    <property type="protein sequence ID" value="CAD9994620.1"/>
    <property type="molecule type" value="Transcribed_RNA"/>
</dbReference>
<reference evidence="1" key="1">
    <citation type="submission" date="2021-01" db="EMBL/GenBank/DDBJ databases">
        <authorList>
            <person name="Corre E."/>
            <person name="Pelletier E."/>
            <person name="Niang G."/>
            <person name="Scheremetjew M."/>
            <person name="Finn R."/>
            <person name="Kale V."/>
            <person name="Holt S."/>
            <person name="Cochrane G."/>
            <person name="Meng A."/>
            <person name="Brown T."/>
            <person name="Cohen L."/>
        </authorList>
    </citation>
    <scope>NUCLEOTIDE SEQUENCE</scope>
    <source>
        <strain evidence="1">CCMP125</strain>
    </source>
</reference>